<dbReference type="InterPro" id="IPR014044">
    <property type="entry name" value="CAP_dom"/>
</dbReference>
<evidence type="ECO:0000313" key="3">
    <source>
        <dbReference type="Proteomes" id="UP000053660"/>
    </source>
</evidence>
<feature type="domain" description="SCP" evidence="1">
    <location>
        <begin position="38"/>
        <end position="99"/>
    </location>
</feature>
<dbReference type="SUPFAM" id="SSF55797">
    <property type="entry name" value="PR-1-like"/>
    <property type="match status" value="1"/>
</dbReference>
<dbReference type="CDD" id="cd05380">
    <property type="entry name" value="CAP_euk"/>
    <property type="match status" value="1"/>
</dbReference>
<dbReference type="InterPro" id="IPR035940">
    <property type="entry name" value="CAP_sf"/>
</dbReference>
<dbReference type="AlphaFoldDB" id="A0A0B1S1E0"/>
<accession>A0A0B1S1E0</accession>
<gene>
    <name evidence="2" type="ORF">OESDEN_23058</name>
</gene>
<evidence type="ECO:0000313" key="2">
    <source>
        <dbReference type="EMBL" id="KHJ77322.1"/>
    </source>
</evidence>
<dbReference type="Pfam" id="PF00188">
    <property type="entry name" value="CAP"/>
    <property type="match status" value="1"/>
</dbReference>
<protein>
    <recommendedName>
        <fullName evidence="1">SCP domain-containing protein</fullName>
    </recommendedName>
</protein>
<evidence type="ECO:0000259" key="1">
    <source>
        <dbReference type="Pfam" id="PF00188"/>
    </source>
</evidence>
<dbReference type="OrthoDB" id="5874910at2759"/>
<dbReference type="EMBL" id="KN610877">
    <property type="protein sequence ID" value="KHJ77322.1"/>
    <property type="molecule type" value="Genomic_DNA"/>
</dbReference>
<sequence length="113" mass="12353">MTDELGYSSSICTITAGMNRSTCTRKIARRSGNRYPVAANMARMNYDCGLEAQALSYARQCPYMKSTSANAGENFSRFPASGLYTWADVVNKTVTSWWSVVNINSTGVDVNAV</sequence>
<reference evidence="2 3" key="1">
    <citation type="submission" date="2014-03" db="EMBL/GenBank/DDBJ databases">
        <title>Draft genome of the hookworm Oesophagostomum dentatum.</title>
        <authorList>
            <person name="Mitreva M."/>
        </authorList>
    </citation>
    <scope>NUCLEOTIDE SEQUENCE [LARGE SCALE GENOMIC DNA]</scope>
    <source>
        <strain evidence="2 3">OD-Hann</strain>
    </source>
</reference>
<feature type="non-terminal residue" evidence="2">
    <location>
        <position position="113"/>
    </location>
</feature>
<keyword evidence="3" id="KW-1185">Reference proteome</keyword>
<dbReference type="Gene3D" id="3.40.33.10">
    <property type="entry name" value="CAP"/>
    <property type="match status" value="1"/>
</dbReference>
<name>A0A0B1S1E0_OESDE</name>
<dbReference type="Proteomes" id="UP000053660">
    <property type="component" value="Unassembled WGS sequence"/>
</dbReference>
<proteinExistence type="predicted"/>
<organism evidence="2 3">
    <name type="scientific">Oesophagostomum dentatum</name>
    <name type="common">Nodular worm</name>
    <dbReference type="NCBI Taxonomy" id="61180"/>
    <lineage>
        <taxon>Eukaryota</taxon>
        <taxon>Metazoa</taxon>
        <taxon>Ecdysozoa</taxon>
        <taxon>Nematoda</taxon>
        <taxon>Chromadorea</taxon>
        <taxon>Rhabditida</taxon>
        <taxon>Rhabditina</taxon>
        <taxon>Rhabditomorpha</taxon>
        <taxon>Strongyloidea</taxon>
        <taxon>Strongylidae</taxon>
        <taxon>Oesophagostomum</taxon>
    </lineage>
</organism>